<comment type="caution">
    <text evidence="2">The sequence shown here is derived from an EMBL/GenBank/DDBJ whole genome shotgun (WGS) entry which is preliminary data.</text>
</comment>
<evidence type="ECO:0000313" key="2">
    <source>
        <dbReference type="EMBL" id="RRT46509.1"/>
    </source>
</evidence>
<proteinExistence type="predicted"/>
<name>A0A426Y421_ENSVE</name>
<gene>
    <name evidence="2" type="ORF">B296_00048130</name>
</gene>
<protein>
    <submittedName>
        <fullName evidence="2">Uncharacterized protein</fullName>
    </submittedName>
</protein>
<evidence type="ECO:0000256" key="1">
    <source>
        <dbReference type="SAM" id="MobiDB-lite"/>
    </source>
</evidence>
<dbReference type="AlphaFoldDB" id="A0A426Y421"/>
<reference evidence="2 3" key="1">
    <citation type="journal article" date="2014" name="Agronomy (Basel)">
        <title>A Draft Genome Sequence for Ensete ventricosum, the Drought-Tolerant Tree Against Hunger.</title>
        <authorList>
            <person name="Harrison J."/>
            <person name="Moore K.A."/>
            <person name="Paszkiewicz K."/>
            <person name="Jones T."/>
            <person name="Grant M."/>
            <person name="Ambacheew D."/>
            <person name="Muzemil S."/>
            <person name="Studholme D.J."/>
        </authorList>
    </citation>
    <scope>NUCLEOTIDE SEQUENCE [LARGE SCALE GENOMIC DNA]</scope>
</reference>
<organism evidence="2 3">
    <name type="scientific">Ensete ventricosum</name>
    <name type="common">Abyssinian banana</name>
    <name type="synonym">Musa ensete</name>
    <dbReference type="NCBI Taxonomy" id="4639"/>
    <lineage>
        <taxon>Eukaryota</taxon>
        <taxon>Viridiplantae</taxon>
        <taxon>Streptophyta</taxon>
        <taxon>Embryophyta</taxon>
        <taxon>Tracheophyta</taxon>
        <taxon>Spermatophyta</taxon>
        <taxon>Magnoliopsida</taxon>
        <taxon>Liliopsida</taxon>
        <taxon>Zingiberales</taxon>
        <taxon>Musaceae</taxon>
        <taxon>Ensete</taxon>
    </lineage>
</organism>
<dbReference type="Proteomes" id="UP000287651">
    <property type="component" value="Unassembled WGS sequence"/>
</dbReference>
<evidence type="ECO:0000313" key="3">
    <source>
        <dbReference type="Proteomes" id="UP000287651"/>
    </source>
</evidence>
<accession>A0A426Y421</accession>
<sequence length="150" mass="16835">MSPKGSNAECRIATFTSSASPPVVKRHRTTQKGSRGMDPALKLKKNEPSSSEANRRTDSRRRSIFFSSYLPMHRVFFRTGWFMPLLFPSALALDREGGHAKCDEIFRRATSIDGSHCIAVQRTNNSGASAPDKDFELIMLIEQKQNAIKF</sequence>
<dbReference type="EMBL" id="AMZH03015152">
    <property type="protein sequence ID" value="RRT46509.1"/>
    <property type="molecule type" value="Genomic_DNA"/>
</dbReference>
<feature type="region of interest" description="Disordered" evidence="1">
    <location>
        <begin position="1"/>
        <end position="59"/>
    </location>
</feature>